<keyword evidence="3" id="KW-1185">Reference proteome</keyword>
<reference evidence="2 3" key="1">
    <citation type="submission" date="2022-06" db="EMBL/GenBank/DDBJ databases">
        <title>Isolation of gut microbiota from human fecal samples.</title>
        <authorList>
            <person name="Pamer E.G."/>
            <person name="Barat B."/>
            <person name="Waligurski E."/>
            <person name="Medina S."/>
            <person name="Paddock L."/>
            <person name="Mostad J."/>
        </authorList>
    </citation>
    <scope>NUCLEOTIDE SEQUENCE [LARGE SCALE GENOMIC DNA]</scope>
    <source>
        <strain evidence="2 3">DFI.7.95</strain>
    </source>
</reference>
<evidence type="ECO:0000313" key="3">
    <source>
        <dbReference type="Proteomes" id="UP001524478"/>
    </source>
</evidence>
<feature type="domain" description="Putative Se/S carrier protein-like" evidence="1">
    <location>
        <begin position="5"/>
        <end position="74"/>
    </location>
</feature>
<accession>A0ABT1S4U8</accession>
<organism evidence="2 3">
    <name type="scientific">Tissierella carlieri</name>
    <dbReference type="NCBI Taxonomy" id="689904"/>
    <lineage>
        <taxon>Bacteria</taxon>
        <taxon>Bacillati</taxon>
        <taxon>Bacillota</taxon>
        <taxon>Tissierellia</taxon>
        <taxon>Tissierellales</taxon>
        <taxon>Tissierellaceae</taxon>
        <taxon>Tissierella</taxon>
    </lineage>
</organism>
<comment type="caution">
    <text evidence="2">The sequence shown here is derived from an EMBL/GenBank/DDBJ whole genome shotgun (WGS) entry which is preliminary data.</text>
</comment>
<proteinExistence type="predicted"/>
<dbReference type="Pfam" id="PF11823">
    <property type="entry name" value="Se_S_carrier"/>
    <property type="match status" value="1"/>
</dbReference>
<evidence type="ECO:0000313" key="2">
    <source>
        <dbReference type="EMBL" id="MCQ4921479.1"/>
    </source>
</evidence>
<gene>
    <name evidence="2" type="ORF">NE686_00155</name>
</gene>
<protein>
    <submittedName>
        <fullName evidence="2">DUF3343 domain-containing protein</fullName>
    </submittedName>
</protein>
<dbReference type="InterPro" id="IPR021778">
    <property type="entry name" value="Se/S_carrier-like"/>
</dbReference>
<dbReference type="Proteomes" id="UP001524478">
    <property type="component" value="Unassembled WGS sequence"/>
</dbReference>
<name>A0ABT1S4U8_9FIRM</name>
<sequence>MDQNYYIAVFETKNKAVFLYSTLETMGYSNFQLISTPCTLKAGCNYSIKFRNIRYADVLAREAEELNIGAFDIYFVEKKDGKYKYKKTNI</sequence>
<evidence type="ECO:0000259" key="1">
    <source>
        <dbReference type="Pfam" id="PF11823"/>
    </source>
</evidence>
<dbReference type="EMBL" id="JANGAC010000001">
    <property type="protein sequence ID" value="MCQ4921479.1"/>
    <property type="molecule type" value="Genomic_DNA"/>
</dbReference>
<dbReference type="RefSeq" id="WP_216555451.1">
    <property type="nucleotide sequence ID" value="NZ_JAHLOH010000016.1"/>
</dbReference>